<feature type="transmembrane region" description="Helical" evidence="2">
    <location>
        <begin position="171"/>
        <end position="195"/>
    </location>
</feature>
<evidence type="ECO:0000256" key="1">
    <source>
        <dbReference type="SAM" id="MobiDB-lite"/>
    </source>
</evidence>
<dbReference type="Proteomes" id="UP000076798">
    <property type="component" value="Unassembled WGS sequence"/>
</dbReference>
<keyword evidence="2" id="KW-0812">Transmembrane</keyword>
<accession>A0A166AFE7</accession>
<dbReference type="EMBL" id="KV428146">
    <property type="protein sequence ID" value="KZT35268.1"/>
    <property type="molecule type" value="Genomic_DNA"/>
</dbReference>
<feature type="transmembrane region" description="Helical" evidence="2">
    <location>
        <begin position="135"/>
        <end position="159"/>
    </location>
</feature>
<feature type="region of interest" description="Disordered" evidence="1">
    <location>
        <begin position="220"/>
        <end position="247"/>
    </location>
</feature>
<feature type="transmembrane region" description="Helical" evidence="2">
    <location>
        <begin position="36"/>
        <end position="58"/>
    </location>
</feature>
<protein>
    <submittedName>
        <fullName evidence="3">Uncharacterized protein</fullName>
    </submittedName>
</protein>
<dbReference type="AlphaFoldDB" id="A0A166AFE7"/>
<proteinExistence type="predicted"/>
<reference evidence="3 4" key="1">
    <citation type="journal article" date="2016" name="Mol. Biol. Evol.">
        <title>Comparative Genomics of Early-Diverging Mushroom-Forming Fungi Provides Insights into the Origins of Lignocellulose Decay Capabilities.</title>
        <authorList>
            <person name="Nagy L.G."/>
            <person name="Riley R."/>
            <person name="Tritt A."/>
            <person name="Adam C."/>
            <person name="Daum C."/>
            <person name="Floudas D."/>
            <person name="Sun H."/>
            <person name="Yadav J.S."/>
            <person name="Pangilinan J."/>
            <person name="Larsson K.H."/>
            <person name="Matsuura K."/>
            <person name="Barry K."/>
            <person name="Labutti K."/>
            <person name="Kuo R."/>
            <person name="Ohm R.A."/>
            <person name="Bhattacharya S.S."/>
            <person name="Shirouzu T."/>
            <person name="Yoshinaga Y."/>
            <person name="Martin F.M."/>
            <person name="Grigoriev I.V."/>
            <person name="Hibbett D.S."/>
        </authorList>
    </citation>
    <scope>NUCLEOTIDE SEQUENCE [LARGE SCALE GENOMIC DNA]</scope>
    <source>
        <strain evidence="3 4">HHB10207 ss-3</strain>
    </source>
</reference>
<evidence type="ECO:0000256" key="2">
    <source>
        <dbReference type="SAM" id="Phobius"/>
    </source>
</evidence>
<organism evidence="3 4">
    <name type="scientific">Sistotremastrum suecicum HHB10207 ss-3</name>
    <dbReference type="NCBI Taxonomy" id="1314776"/>
    <lineage>
        <taxon>Eukaryota</taxon>
        <taxon>Fungi</taxon>
        <taxon>Dikarya</taxon>
        <taxon>Basidiomycota</taxon>
        <taxon>Agaricomycotina</taxon>
        <taxon>Agaricomycetes</taxon>
        <taxon>Sistotremastrales</taxon>
        <taxon>Sistotremastraceae</taxon>
        <taxon>Sistotremastrum</taxon>
    </lineage>
</organism>
<keyword evidence="4" id="KW-1185">Reference proteome</keyword>
<keyword evidence="2" id="KW-0472">Membrane</keyword>
<evidence type="ECO:0000313" key="3">
    <source>
        <dbReference type="EMBL" id="KZT35268.1"/>
    </source>
</evidence>
<sequence>MQKDRESGDLELGEQETRTALIERVKYWRDMTSVELVFVTLFLTIVTAFLSPISQLYLTPLLGGGTSYLAKAQGVPPNIPLELASGSYCLSMAFGYLCASACLWVVVNSGQVLLDLDSKAPIQHFENTGQVLEQVVSVAHITLFPCIILGAFGGIAEMWTAAFSFSDQQPLLLTCIVIVSILGFMTFVSLIVVMLHAIAHDDSPYANPWSDRLRACFSRRKNKRPSSINKEDQQVQSRQPSPELGTA</sequence>
<feature type="transmembrane region" description="Helical" evidence="2">
    <location>
        <begin position="93"/>
        <end position="114"/>
    </location>
</feature>
<keyword evidence="2" id="KW-1133">Transmembrane helix</keyword>
<evidence type="ECO:0000313" key="4">
    <source>
        <dbReference type="Proteomes" id="UP000076798"/>
    </source>
</evidence>
<gene>
    <name evidence="3" type="ORF">SISSUDRAFT_1051674</name>
</gene>
<name>A0A166AFE7_9AGAM</name>